<dbReference type="EMBL" id="WIXE01020199">
    <property type="protein sequence ID" value="KAK5969385.1"/>
    <property type="molecule type" value="Genomic_DNA"/>
</dbReference>
<protein>
    <submittedName>
        <fullName evidence="2">Uncharacterized protein</fullName>
    </submittedName>
</protein>
<keyword evidence="1" id="KW-0472">Membrane</keyword>
<evidence type="ECO:0000256" key="1">
    <source>
        <dbReference type="SAM" id="Phobius"/>
    </source>
</evidence>
<evidence type="ECO:0000313" key="2">
    <source>
        <dbReference type="EMBL" id="KAK5969385.1"/>
    </source>
</evidence>
<feature type="non-terminal residue" evidence="2">
    <location>
        <position position="1"/>
    </location>
</feature>
<organism evidence="2 4">
    <name type="scientific">Trichostrongylus colubriformis</name>
    <name type="common">Black scour worm</name>
    <dbReference type="NCBI Taxonomy" id="6319"/>
    <lineage>
        <taxon>Eukaryota</taxon>
        <taxon>Metazoa</taxon>
        <taxon>Ecdysozoa</taxon>
        <taxon>Nematoda</taxon>
        <taxon>Chromadorea</taxon>
        <taxon>Rhabditida</taxon>
        <taxon>Rhabditina</taxon>
        <taxon>Rhabditomorpha</taxon>
        <taxon>Strongyloidea</taxon>
        <taxon>Trichostrongylidae</taxon>
        <taxon>Trichostrongylus</taxon>
    </lineage>
</organism>
<keyword evidence="1" id="KW-1133">Transmembrane helix</keyword>
<keyword evidence="4" id="KW-1185">Reference proteome</keyword>
<proteinExistence type="predicted"/>
<dbReference type="Proteomes" id="UP001331761">
    <property type="component" value="Unassembled WGS sequence"/>
</dbReference>
<gene>
    <name evidence="2" type="ORF">GCK32_014449</name>
    <name evidence="3" type="ORF">GCK32_014482</name>
</gene>
<dbReference type="EMBL" id="WIXE01010698">
    <property type="protein sequence ID" value="KAK5977358.1"/>
    <property type="molecule type" value="Genomic_DNA"/>
</dbReference>
<keyword evidence="1" id="KW-0812">Transmembrane</keyword>
<evidence type="ECO:0000313" key="4">
    <source>
        <dbReference type="Proteomes" id="UP001331761"/>
    </source>
</evidence>
<reference evidence="2 4" key="1">
    <citation type="submission" date="2019-10" db="EMBL/GenBank/DDBJ databases">
        <title>Assembly and Annotation for the nematode Trichostrongylus colubriformis.</title>
        <authorList>
            <person name="Martin J."/>
        </authorList>
    </citation>
    <scope>NUCLEOTIDE SEQUENCE [LARGE SCALE GENOMIC DNA]</scope>
    <source>
        <strain evidence="2">G859</strain>
        <tissue evidence="2">Whole worm</tissue>
    </source>
</reference>
<feature type="transmembrane region" description="Helical" evidence="1">
    <location>
        <begin position="71"/>
        <end position="88"/>
    </location>
</feature>
<comment type="caution">
    <text evidence="2">The sequence shown here is derived from an EMBL/GenBank/DDBJ whole genome shotgun (WGS) entry which is preliminary data.</text>
</comment>
<evidence type="ECO:0000313" key="3">
    <source>
        <dbReference type="EMBL" id="KAK5977358.1"/>
    </source>
</evidence>
<name>A0AAN8FH52_TRICO</name>
<dbReference type="AlphaFoldDB" id="A0AAN8FH52"/>
<accession>A0AAN8FH52</accession>
<sequence length="89" mass="10221">TECRDGRLHVKIQNSKFYPCYFPGQFIHVEKRVFRVGKVYTKIICPPCEEVCSHCAPAQRTDEKIGDYPKVSVQAAVLLSVIIMIVFFQ</sequence>